<reference evidence="2 3" key="1">
    <citation type="submission" date="2014-02" db="EMBL/GenBank/DDBJ databases">
        <title>The small core and large imbalanced accessory genome model reveals a collaborative survival strategy of Sorangium cellulosum strains in nature.</title>
        <authorList>
            <person name="Han K."/>
            <person name="Peng R."/>
            <person name="Blom J."/>
            <person name="Li Y.-Z."/>
        </authorList>
    </citation>
    <scope>NUCLEOTIDE SEQUENCE [LARGE SCALE GENOMIC DNA]</scope>
    <source>
        <strain evidence="2 3">So0157-18</strain>
    </source>
</reference>
<dbReference type="InterPro" id="IPR008930">
    <property type="entry name" value="Terpenoid_cyclase/PrenylTrfase"/>
</dbReference>
<sequence length="720" mass="79639">MTLFEHENTGPYDVAIIGAGLAGLAAAHALRDRNIIVLEKEPRPGGRVYTKSAGESFYDLGAVFAYDPAAAPIALRTPALHPESERIGLFAQGKVHYGISVRECLRQLDLAPHELDTLDAFETDPEKDASTLLPGAYRHLNSFFRLIHPGDMREYLPQRQHDAFIKFPTRHYETANGSLVEGLARPLEDRLETGVEVLSLTEKGGSVEVVFRRGEETHTLAARAVVCTAPAPVARRLVTTLTNDRCRVFLDSLRYGEGTVVVLGLEGADLADFSYIVTPDLPFNTVIKHRGRDGKPDTLFVYYVGEASEALSGLPHEEIVRRTLEHARALKVGALSEKTLRFADVHRWPMVGPRISPASYAKWTDWEARACERIFLAGDYVFVEPDNVLPFGTTQALQSGKRAAESVRAYLDVPAEVEALRSQTLIETTIYRLAGERPAFVQTKSECNISYYGLLLQANPSRPLTEYLLQSARESLWEYQVGFGVTADDSLLVLEGLVAAGVGRDVLQPKLDRLVELFYSRSQGAFHSLSERRAEIKGCAQGLADYWLGPSVYVSAHAGHLLHRVAPERYAQEVGACTQYVAGLQEPEGYWSSIWFSSKFVTTLHAAKLLGIHGERYRPQLWRATAFILATQGHDGSWGETVLETSAAVLALEALGEAGTAALRKAKSWLRARKKHDGWEGEPMLYYWFETGPAEKMFFHCRDKGAVTSAWATLALANPA</sequence>
<dbReference type="Gene3D" id="3.50.50.60">
    <property type="entry name" value="FAD/NAD(P)-binding domain"/>
    <property type="match status" value="2"/>
</dbReference>
<feature type="domain" description="Amine oxidase" evidence="1">
    <location>
        <begin position="153"/>
        <end position="407"/>
    </location>
</feature>
<dbReference type="AlphaFoldDB" id="A0A150P3W3"/>
<dbReference type="Pfam" id="PF13450">
    <property type="entry name" value="NAD_binding_8"/>
    <property type="match status" value="1"/>
</dbReference>
<proteinExistence type="predicted"/>
<dbReference type="Gene3D" id="1.50.10.20">
    <property type="match status" value="1"/>
</dbReference>
<evidence type="ECO:0000313" key="2">
    <source>
        <dbReference type="EMBL" id="KYF50383.1"/>
    </source>
</evidence>
<dbReference type="Proteomes" id="UP000075604">
    <property type="component" value="Unassembled WGS sequence"/>
</dbReference>
<dbReference type="InterPro" id="IPR036188">
    <property type="entry name" value="FAD/NAD-bd_sf"/>
</dbReference>
<dbReference type="InterPro" id="IPR050464">
    <property type="entry name" value="Zeta_carotene_desat/Oxidored"/>
</dbReference>
<dbReference type="PANTHER" id="PTHR42923">
    <property type="entry name" value="PROTOPORPHYRINOGEN OXIDASE"/>
    <property type="match status" value="1"/>
</dbReference>
<dbReference type="SUPFAM" id="SSF48239">
    <property type="entry name" value="Terpenoid cyclases/Protein prenyltransferases"/>
    <property type="match status" value="1"/>
</dbReference>
<evidence type="ECO:0000313" key="3">
    <source>
        <dbReference type="Proteomes" id="UP000075604"/>
    </source>
</evidence>
<comment type="caution">
    <text evidence="2">The sequence shown here is derived from an EMBL/GenBank/DDBJ whole genome shotgun (WGS) entry which is preliminary data.</text>
</comment>
<dbReference type="EMBL" id="JELX01004094">
    <property type="protein sequence ID" value="KYF50383.1"/>
    <property type="molecule type" value="Genomic_DNA"/>
</dbReference>
<dbReference type="GO" id="GO:0016491">
    <property type="term" value="F:oxidoreductase activity"/>
    <property type="evidence" value="ECO:0007669"/>
    <property type="project" value="InterPro"/>
</dbReference>
<accession>A0A150P3W3</accession>
<protein>
    <recommendedName>
        <fullName evidence="1">Amine oxidase domain-containing protein</fullName>
    </recommendedName>
</protein>
<dbReference type="SUPFAM" id="SSF51905">
    <property type="entry name" value="FAD/NAD(P)-binding domain"/>
    <property type="match status" value="1"/>
</dbReference>
<name>A0A150P3W3_SORCE</name>
<evidence type="ECO:0000259" key="1">
    <source>
        <dbReference type="Pfam" id="PF01593"/>
    </source>
</evidence>
<dbReference type="PRINTS" id="PR00420">
    <property type="entry name" value="RNGMNOXGNASE"/>
</dbReference>
<gene>
    <name evidence="2" type="ORF">BE04_12960</name>
</gene>
<dbReference type="InterPro" id="IPR002937">
    <property type="entry name" value="Amino_oxidase"/>
</dbReference>
<dbReference type="PANTHER" id="PTHR42923:SF3">
    <property type="entry name" value="PROTOPORPHYRINOGEN OXIDASE"/>
    <property type="match status" value="1"/>
</dbReference>
<dbReference type="Pfam" id="PF01593">
    <property type="entry name" value="Amino_oxidase"/>
    <property type="match status" value="1"/>
</dbReference>
<organism evidence="2 3">
    <name type="scientific">Sorangium cellulosum</name>
    <name type="common">Polyangium cellulosum</name>
    <dbReference type="NCBI Taxonomy" id="56"/>
    <lineage>
        <taxon>Bacteria</taxon>
        <taxon>Pseudomonadati</taxon>
        <taxon>Myxococcota</taxon>
        <taxon>Polyangia</taxon>
        <taxon>Polyangiales</taxon>
        <taxon>Polyangiaceae</taxon>
        <taxon>Sorangium</taxon>
    </lineage>
</organism>